<dbReference type="STRING" id="1227496.C489_05178"/>
<dbReference type="GO" id="GO:0008270">
    <property type="term" value="F:zinc ion binding"/>
    <property type="evidence" value="ECO:0007669"/>
    <property type="project" value="UniProtKB-KW"/>
</dbReference>
<dbReference type="EMBL" id="AOID01000016">
    <property type="protein sequence ID" value="ELY69319.1"/>
    <property type="molecule type" value="Genomic_DNA"/>
</dbReference>
<sequence>MTYLDFRHEADEQTTSWQRADPRAALVERVDPITFRVMLQGGSEYHRVHYALERGAHVGWCDCKGFEYRDDENSPCAHLCTLRKAEGPGEITPLETVNGEPIEAVDSSALEGGTEIEPDKRAMTDGGLIDPPAAGSDGRTFGRPESRL</sequence>
<gene>
    <name evidence="4" type="ORF">C489_05178</name>
</gene>
<evidence type="ECO:0000313" key="4">
    <source>
        <dbReference type="EMBL" id="ELY69319.1"/>
    </source>
</evidence>
<organism evidence="4 5">
    <name type="scientific">Natrinema versiforme JCM 10478</name>
    <dbReference type="NCBI Taxonomy" id="1227496"/>
    <lineage>
        <taxon>Archaea</taxon>
        <taxon>Methanobacteriati</taxon>
        <taxon>Methanobacteriota</taxon>
        <taxon>Stenosarchaea group</taxon>
        <taxon>Halobacteria</taxon>
        <taxon>Halobacteriales</taxon>
        <taxon>Natrialbaceae</taxon>
        <taxon>Natrinema</taxon>
    </lineage>
</organism>
<evidence type="ECO:0000256" key="1">
    <source>
        <dbReference type="PROSITE-ProRule" id="PRU00325"/>
    </source>
</evidence>
<protein>
    <recommendedName>
        <fullName evidence="3">SWIM-type domain-containing protein</fullName>
    </recommendedName>
</protein>
<dbReference type="PATRIC" id="fig|1227496.3.peg.1041"/>
<evidence type="ECO:0000256" key="2">
    <source>
        <dbReference type="SAM" id="MobiDB-lite"/>
    </source>
</evidence>
<proteinExistence type="predicted"/>
<feature type="region of interest" description="Disordered" evidence="2">
    <location>
        <begin position="111"/>
        <end position="148"/>
    </location>
</feature>
<dbReference type="OrthoDB" id="318346at2157"/>
<name>L9Y5H8_9EURY</name>
<feature type="domain" description="SWIM-type" evidence="3">
    <location>
        <begin position="46"/>
        <end position="87"/>
    </location>
</feature>
<keyword evidence="1" id="KW-0863">Zinc-finger</keyword>
<accession>L9Y5H8</accession>
<dbReference type="InterPro" id="IPR007527">
    <property type="entry name" value="Znf_SWIM"/>
</dbReference>
<comment type="caution">
    <text evidence="4">The sequence shown here is derived from an EMBL/GenBank/DDBJ whole genome shotgun (WGS) entry which is preliminary data.</text>
</comment>
<evidence type="ECO:0000259" key="3">
    <source>
        <dbReference type="PROSITE" id="PS50966"/>
    </source>
</evidence>
<keyword evidence="1" id="KW-0479">Metal-binding</keyword>
<evidence type="ECO:0000313" key="5">
    <source>
        <dbReference type="Proteomes" id="UP000011632"/>
    </source>
</evidence>
<keyword evidence="1" id="KW-0862">Zinc</keyword>
<dbReference type="AlphaFoldDB" id="L9Y5H8"/>
<keyword evidence="5" id="KW-1185">Reference proteome</keyword>
<dbReference type="RefSeq" id="WP_006430089.1">
    <property type="nucleotide sequence ID" value="NZ_AOID01000016.1"/>
</dbReference>
<dbReference type="PROSITE" id="PS50966">
    <property type="entry name" value="ZF_SWIM"/>
    <property type="match status" value="1"/>
</dbReference>
<dbReference type="Proteomes" id="UP000011632">
    <property type="component" value="Unassembled WGS sequence"/>
</dbReference>
<reference evidence="4 5" key="1">
    <citation type="journal article" date="2014" name="PLoS Genet.">
        <title>Phylogenetically driven sequencing of extremely halophilic archaea reveals strategies for static and dynamic osmo-response.</title>
        <authorList>
            <person name="Becker E.A."/>
            <person name="Seitzer P.M."/>
            <person name="Tritt A."/>
            <person name="Larsen D."/>
            <person name="Krusor M."/>
            <person name="Yao A.I."/>
            <person name="Wu D."/>
            <person name="Madern D."/>
            <person name="Eisen J.A."/>
            <person name="Darling A.E."/>
            <person name="Facciotti M.T."/>
        </authorList>
    </citation>
    <scope>NUCLEOTIDE SEQUENCE [LARGE SCALE GENOMIC DNA]</scope>
    <source>
        <strain evidence="4 5">JCM 10478</strain>
    </source>
</reference>